<proteinExistence type="predicted"/>
<dbReference type="WBParaSite" id="nRc.2.0.1.t38315-RA">
    <property type="protein sequence ID" value="nRc.2.0.1.t38315-RA"/>
    <property type="gene ID" value="nRc.2.0.1.g38315"/>
</dbReference>
<reference evidence="2" key="1">
    <citation type="submission" date="2022-11" db="UniProtKB">
        <authorList>
            <consortium name="WormBaseParasite"/>
        </authorList>
    </citation>
    <scope>IDENTIFICATION</scope>
</reference>
<evidence type="ECO:0000313" key="1">
    <source>
        <dbReference type="Proteomes" id="UP000887565"/>
    </source>
</evidence>
<name>A0A915KIT0_ROMCU</name>
<evidence type="ECO:0000313" key="2">
    <source>
        <dbReference type="WBParaSite" id="nRc.2.0.1.t38315-RA"/>
    </source>
</evidence>
<dbReference type="AlphaFoldDB" id="A0A915KIT0"/>
<keyword evidence="1" id="KW-1185">Reference proteome</keyword>
<organism evidence="1 2">
    <name type="scientific">Romanomermis culicivorax</name>
    <name type="common">Nematode worm</name>
    <dbReference type="NCBI Taxonomy" id="13658"/>
    <lineage>
        <taxon>Eukaryota</taxon>
        <taxon>Metazoa</taxon>
        <taxon>Ecdysozoa</taxon>
        <taxon>Nematoda</taxon>
        <taxon>Enoplea</taxon>
        <taxon>Dorylaimia</taxon>
        <taxon>Mermithida</taxon>
        <taxon>Mermithoidea</taxon>
        <taxon>Mermithidae</taxon>
        <taxon>Romanomermis</taxon>
    </lineage>
</organism>
<dbReference type="Proteomes" id="UP000887565">
    <property type="component" value="Unplaced"/>
</dbReference>
<protein>
    <submittedName>
        <fullName evidence="2">Uncharacterized protein</fullName>
    </submittedName>
</protein>
<sequence length="99" mass="11395">MIVLGGKLRIRRIVSRIRFVIPGSLATDDPFSATSVGFVLAKYEQIITSELNNKEYLPRRLYTLFEHVEFDFVRNVGRSFKAAVNSPELFYLRILVDSL</sequence>
<accession>A0A915KIT0</accession>